<feature type="transmembrane region" description="Helical" evidence="8">
    <location>
        <begin position="102"/>
        <end position="121"/>
    </location>
</feature>
<feature type="transmembrane region" description="Helical" evidence="8">
    <location>
        <begin position="12"/>
        <end position="35"/>
    </location>
</feature>
<evidence type="ECO:0000256" key="1">
    <source>
        <dbReference type="ARBA" id="ARBA00004141"/>
    </source>
</evidence>
<dbReference type="GO" id="GO:0015179">
    <property type="term" value="F:L-amino acid transmembrane transporter activity"/>
    <property type="evidence" value="ECO:0007669"/>
    <property type="project" value="TreeGrafter"/>
</dbReference>
<dbReference type="AlphaFoldDB" id="A0A1Y1VD07"/>
<keyword evidence="3" id="KW-0813">Transport</keyword>
<evidence type="ECO:0000256" key="8">
    <source>
        <dbReference type="SAM" id="Phobius"/>
    </source>
</evidence>
<evidence type="ECO:0000256" key="6">
    <source>
        <dbReference type="ARBA" id="ARBA00022989"/>
    </source>
</evidence>
<keyword evidence="6 8" id="KW-1133">Transmembrane helix</keyword>
<accession>A0A1Y1VD07</accession>
<feature type="transmembrane region" description="Helical" evidence="8">
    <location>
        <begin position="208"/>
        <end position="232"/>
    </location>
</feature>
<keyword evidence="5" id="KW-0029">Amino-acid transport</keyword>
<keyword evidence="11" id="KW-1185">Reference proteome</keyword>
<dbReference type="InterPro" id="IPR013057">
    <property type="entry name" value="AA_transpt_TM"/>
</dbReference>
<evidence type="ECO:0000256" key="4">
    <source>
        <dbReference type="ARBA" id="ARBA00022692"/>
    </source>
</evidence>
<dbReference type="OrthoDB" id="655540at2759"/>
<gene>
    <name evidence="10" type="ORF">BCR36DRAFT_324427</name>
</gene>
<organism evidence="10 11">
    <name type="scientific">Piromyces finnis</name>
    <dbReference type="NCBI Taxonomy" id="1754191"/>
    <lineage>
        <taxon>Eukaryota</taxon>
        <taxon>Fungi</taxon>
        <taxon>Fungi incertae sedis</taxon>
        <taxon>Chytridiomycota</taxon>
        <taxon>Chytridiomycota incertae sedis</taxon>
        <taxon>Neocallimastigomycetes</taxon>
        <taxon>Neocallimastigales</taxon>
        <taxon>Neocallimastigaceae</taxon>
        <taxon>Piromyces</taxon>
    </lineage>
</organism>
<reference evidence="10 11" key="1">
    <citation type="submission" date="2016-08" db="EMBL/GenBank/DDBJ databases">
        <title>Genomes of anaerobic fungi encode conserved fungal cellulosomes for biomass hydrolysis.</title>
        <authorList>
            <consortium name="DOE Joint Genome Institute"/>
            <person name="Haitjema C.H."/>
            <person name="Gilmore S.P."/>
            <person name="Henske J.K."/>
            <person name="Solomon K.V."/>
            <person name="De Groot R."/>
            <person name="Kuo A."/>
            <person name="Mondo S.J."/>
            <person name="Salamov A.A."/>
            <person name="Labutti K."/>
            <person name="Zhao Z."/>
            <person name="Chiniquy J."/>
            <person name="Barry K."/>
            <person name="Brewer H.M."/>
            <person name="Purvine S.O."/>
            <person name="Wright A.T."/>
            <person name="Boxma B."/>
            <person name="Van Alen T."/>
            <person name="Hackstein J.H."/>
            <person name="Baker S.E."/>
            <person name="Grigoriev I.V."/>
            <person name="O'Malley M.A."/>
        </authorList>
    </citation>
    <scope>NUCLEOTIDE SEQUENCE [LARGE SCALE GENOMIC DNA]</scope>
    <source>
        <strain evidence="11">finn</strain>
    </source>
</reference>
<evidence type="ECO:0000313" key="10">
    <source>
        <dbReference type="EMBL" id="ORX52558.1"/>
    </source>
</evidence>
<dbReference type="STRING" id="1754191.A0A1Y1VD07"/>
<feature type="transmembrane region" description="Helical" evidence="8">
    <location>
        <begin position="358"/>
        <end position="379"/>
    </location>
</feature>
<comment type="subcellular location">
    <subcellularLocation>
        <location evidence="1">Membrane</location>
        <topology evidence="1">Multi-pass membrane protein</topology>
    </subcellularLocation>
</comment>
<dbReference type="GO" id="GO:0005774">
    <property type="term" value="C:vacuolar membrane"/>
    <property type="evidence" value="ECO:0007669"/>
    <property type="project" value="TreeGrafter"/>
</dbReference>
<evidence type="ECO:0000256" key="2">
    <source>
        <dbReference type="ARBA" id="ARBA00008066"/>
    </source>
</evidence>
<evidence type="ECO:0000256" key="5">
    <source>
        <dbReference type="ARBA" id="ARBA00022970"/>
    </source>
</evidence>
<proteinExistence type="inferred from homology"/>
<evidence type="ECO:0000259" key="9">
    <source>
        <dbReference type="Pfam" id="PF01490"/>
    </source>
</evidence>
<name>A0A1Y1VD07_9FUNG</name>
<dbReference type="Proteomes" id="UP000193719">
    <property type="component" value="Unassembled WGS sequence"/>
</dbReference>
<feature type="domain" description="Amino acid transporter transmembrane" evidence="9">
    <location>
        <begin position="2"/>
        <end position="376"/>
    </location>
</feature>
<feature type="transmembrane region" description="Helical" evidence="8">
    <location>
        <begin position="128"/>
        <end position="151"/>
    </location>
</feature>
<feature type="transmembrane region" description="Helical" evidence="8">
    <location>
        <begin position="171"/>
        <end position="196"/>
    </location>
</feature>
<keyword evidence="4 8" id="KW-0812">Transmembrane</keyword>
<dbReference type="PANTHER" id="PTHR22950:SF692">
    <property type="entry name" value="TRANSMEMBRANE AMINO ACID TRANSPORTER FAMILY PROTEIN"/>
    <property type="match status" value="1"/>
</dbReference>
<comment type="caution">
    <text evidence="10">The sequence shown here is derived from an EMBL/GenBank/DDBJ whole genome shotgun (WGS) entry which is preliminary data.</text>
</comment>
<comment type="similarity">
    <text evidence="2">Belongs to the amino acid/polyamine transporter 2 family.</text>
</comment>
<dbReference type="PANTHER" id="PTHR22950">
    <property type="entry name" value="AMINO ACID TRANSPORTER"/>
    <property type="match status" value="1"/>
</dbReference>
<evidence type="ECO:0000256" key="3">
    <source>
        <dbReference type="ARBA" id="ARBA00022448"/>
    </source>
</evidence>
<feature type="transmembrane region" description="Helical" evidence="8">
    <location>
        <begin position="324"/>
        <end position="346"/>
    </location>
</feature>
<evidence type="ECO:0000256" key="7">
    <source>
        <dbReference type="ARBA" id="ARBA00023136"/>
    </source>
</evidence>
<reference evidence="10 11" key="2">
    <citation type="submission" date="2016-08" db="EMBL/GenBank/DDBJ databases">
        <title>Pervasive Adenine N6-methylation of Active Genes in Fungi.</title>
        <authorList>
            <consortium name="DOE Joint Genome Institute"/>
            <person name="Mondo S.J."/>
            <person name="Dannebaum R.O."/>
            <person name="Kuo R.C."/>
            <person name="Labutti K."/>
            <person name="Haridas S."/>
            <person name="Kuo A."/>
            <person name="Salamov A."/>
            <person name="Ahrendt S.R."/>
            <person name="Lipzen A."/>
            <person name="Sullivan W."/>
            <person name="Andreopoulos W.B."/>
            <person name="Clum A."/>
            <person name="Lindquist E."/>
            <person name="Daum C."/>
            <person name="Ramamoorthy G.K."/>
            <person name="Gryganskyi A."/>
            <person name="Culley D."/>
            <person name="Magnuson J.K."/>
            <person name="James T.Y."/>
            <person name="O'Malley M.A."/>
            <person name="Stajich J.E."/>
            <person name="Spatafora J.W."/>
            <person name="Visel A."/>
            <person name="Grigoriev I.V."/>
        </authorList>
    </citation>
    <scope>NUCLEOTIDE SEQUENCE [LARGE SCALE GENOMIC DNA]</scope>
    <source>
        <strain evidence="11">finn</strain>
    </source>
</reference>
<dbReference type="Pfam" id="PF01490">
    <property type="entry name" value="Aa_trans"/>
    <property type="match status" value="1"/>
</dbReference>
<protein>
    <recommendedName>
        <fullName evidence="9">Amino acid transporter transmembrane domain-containing protein</fullName>
    </recommendedName>
</protein>
<feature type="transmembrane region" description="Helical" evidence="8">
    <location>
        <begin position="297"/>
        <end position="318"/>
    </location>
</feature>
<feature type="transmembrane region" description="Helical" evidence="8">
    <location>
        <begin position="252"/>
        <end position="285"/>
    </location>
</feature>
<evidence type="ECO:0000313" key="11">
    <source>
        <dbReference type="Proteomes" id="UP000193719"/>
    </source>
</evidence>
<keyword evidence="7 8" id="KW-0472">Membrane</keyword>
<sequence>MINLLAGLGIMSIPYCFKIGGVIPSVVFLILLGFTAKYTASIIGKCIKKDDSINSLAVMGLKLFGKTGCTIISTFFIFDLFFSMMANLILVKDTLHLVFPQISPYVCLIIAFICCTSLTWIKKLVTLSWVSLIGLLSMFALFVILIFNGLATPNAPGSLWEIQKLPLWPESTLGFFTILGIFEMGFSGHSVLPSIFLSLKRRKNFKTVLNVSFLWIIVFYLMFGFVGAFMYGSQTLPQIVQNLHSTLNSKTQFLGTLISWIIIIVPITKFALIMDPIAVATTVFLKSKQSVVNTESRAFFVSLRTILSFFVLLASILIPKFHSVLGIIGAALTSVTGLMFPILSYLKMYPNANRPLHYLLFAFCLIVSIMGTIGAFASLKN</sequence>
<dbReference type="EMBL" id="MCFH01000015">
    <property type="protein sequence ID" value="ORX52558.1"/>
    <property type="molecule type" value="Genomic_DNA"/>
</dbReference>